<comment type="caution">
    <text evidence="2">The sequence shown here is derived from an EMBL/GenBank/DDBJ whole genome shotgun (WGS) entry which is preliminary data.</text>
</comment>
<dbReference type="PANTHER" id="PTHR15020">
    <property type="entry name" value="FLAVIN REDUCTASE-RELATED"/>
    <property type="match status" value="1"/>
</dbReference>
<evidence type="ECO:0000313" key="3">
    <source>
        <dbReference type="Proteomes" id="UP000006415"/>
    </source>
</evidence>
<protein>
    <recommendedName>
        <fullName evidence="1">NAD(P)-binding domain-containing protein</fullName>
    </recommendedName>
</protein>
<reference evidence="2 3" key="1">
    <citation type="submission" date="2012-01" db="EMBL/GenBank/DDBJ databases">
        <title>The Genome Sequence of Scardovia wiggsiae F0424.</title>
        <authorList>
            <consortium name="The Broad Institute Genome Sequencing Platform"/>
            <person name="Earl A."/>
            <person name="Ward D."/>
            <person name="Feldgarden M."/>
            <person name="Gevers D."/>
            <person name="Izard J."/>
            <person name="Ganesan A."/>
            <person name="Baranova O.V."/>
            <person name="Blanton J.M."/>
            <person name="Tanner A.C."/>
            <person name="Mathney J."/>
            <person name="Dewhirst F.E."/>
            <person name="Young S.K."/>
            <person name="Zeng Q."/>
            <person name="Gargeya S."/>
            <person name="Fitzgerald M."/>
            <person name="Haas B."/>
            <person name="Abouelleil A."/>
            <person name="Alvarado L."/>
            <person name="Arachchi H.M."/>
            <person name="Berlin A."/>
            <person name="Chapman S.B."/>
            <person name="Gearin G."/>
            <person name="Goldberg J."/>
            <person name="Griggs A."/>
            <person name="Gujja S."/>
            <person name="Hansen M."/>
            <person name="Heiman D."/>
            <person name="Howarth C."/>
            <person name="Larimer J."/>
            <person name="Lui A."/>
            <person name="MacDonald P.J.P."/>
            <person name="McCowen C."/>
            <person name="Montmayeur A."/>
            <person name="Murphy C."/>
            <person name="Neiman D."/>
            <person name="Pearson M."/>
            <person name="Priest M."/>
            <person name="Roberts A."/>
            <person name="Saif S."/>
            <person name="Shea T."/>
            <person name="Sisk P."/>
            <person name="Stolte C."/>
            <person name="Sykes S."/>
            <person name="Wortman J."/>
            <person name="Nusbaum C."/>
            <person name="Birren B."/>
        </authorList>
    </citation>
    <scope>NUCLEOTIDE SEQUENCE [LARGE SCALE GENOMIC DNA]</scope>
    <source>
        <strain evidence="2 3">F0424</strain>
    </source>
</reference>
<evidence type="ECO:0000259" key="1">
    <source>
        <dbReference type="Pfam" id="PF13460"/>
    </source>
</evidence>
<organism evidence="2 3">
    <name type="scientific">Scardovia wiggsiae F0424</name>
    <dbReference type="NCBI Taxonomy" id="857290"/>
    <lineage>
        <taxon>Bacteria</taxon>
        <taxon>Bacillati</taxon>
        <taxon>Actinomycetota</taxon>
        <taxon>Actinomycetes</taxon>
        <taxon>Bifidobacteriales</taxon>
        <taxon>Bifidobacteriaceae</taxon>
        <taxon>Scardovia</taxon>
    </lineage>
</organism>
<gene>
    <name evidence="2" type="ORF">HMPREF9156_00282</name>
</gene>
<name>J0DGR3_9BIFI</name>
<keyword evidence="3" id="KW-1185">Reference proteome</keyword>
<accession>J0DGR3</accession>
<dbReference type="PANTHER" id="PTHR15020:SF50">
    <property type="entry name" value="UPF0659 PROTEIN YMR090W"/>
    <property type="match status" value="1"/>
</dbReference>
<dbReference type="InterPro" id="IPR036291">
    <property type="entry name" value="NAD(P)-bd_dom_sf"/>
</dbReference>
<feature type="domain" description="NAD(P)-binding" evidence="1">
    <location>
        <begin position="7"/>
        <end position="185"/>
    </location>
</feature>
<dbReference type="InterPro" id="IPR016040">
    <property type="entry name" value="NAD(P)-bd_dom"/>
</dbReference>
<dbReference type="STRING" id="857290.HMPREF9156_00282"/>
<proteinExistence type="predicted"/>
<dbReference type="Pfam" id="PF13460">
    <property type="entry name" value="NAD_binding_10"/>
    <property type="match status" value="1"/>
</dbReference>
<dbReference type="eggNOG" id="COG0702">
    <property type="taxonomic scope" value="Bacteria"/>
</dbReference>
<dbReference type="Gene3D" id="3.40.50.720">
    <property type="entry name" value="NAD(P)-binding Rossmann-like Domain"/>
    <property type="match status" value="1"/>
</dbReference>
<dbReference type="CDD" id="cd05243">
    <property type="entry name" value="SDR_a5"/>
    <property type="match status" value="1"/>
</dbReference>
<dbReference type="EMBL" id="AGZS01000001">
    <property type="protein sequence ID" value="EJD65518.1"/>
    <property type="molecule type" value="Genomic_DNA"/>
</dbReference>
<dbReference type="SUPFAM" id="SSF51735">
    <property type="entry name" value="NAD(P)-binding Rossmann-fold domains"/>
    <property type="match status" value="1"/>
</dbReference>
<dbReference type="OrthoDB" id="4248066at2"/>
<sequence>MKVFVAGASGRVGNAVVSDLVKAGYEVVAGSRYPEGITETDGKVRKVVLDFHNPLGQIKPLLEGSDAVIFTAGSRGKDLLQTDLNGAVKIMEAARQLGIKRYIQLSSAYATDQDMWVKVPSLASITDYNIAKYFSDMWLINDSGLDYTIVQPGPITDDPGTGKVTIGETGSNTYEDVAAVLVSSLWHDNTVGKTFLMSNGQTPVDEAVSEA</sequence>
<dbReference type="Proteomes" id="UP000006415">
    <property type="component" value="Unassembled WGS sequence"/>
</dbReference>
<dbReference type="AlphaFoldDB" id="J0DGR3"/>
<evidence type="ECO:0000313" key="2">
    <source>
        <dbReference type="EMBL" id="EJD65518.1"/>
    </source>
</evidence>
<dbReference type="HOGENOM" id="CLU_025711_1_2_11"/>